<name>A0A6I4NJ11_9FLAO</name>
<reference evidence="1 2" key="1">
    <citation type="submission" date="2019-12" db="EMBL/GenBank/DDBJ databases">
        <authorList>
            <person name="Kim Y.S."/>
        </authorList>
    </citation>
    <scope>NUCLEOTIDE SEQUENCE [LARGE SCALE GENOMIC DNA]</scope>
    <source>
        <strain evidence="1 2">GA093</strain>
    </source>
</reference>
<dbReference type="EMBL" id="WSTB01000003">
    <property type="protein sequence ID" value="MWB93943.1"/>
    <property type="molecule type" value="Genomic_DNA"/>
</dbReference>
<protein>
    <submittedName>
        <fullName evidence="1">Uncharacterized protein</fullName>
    </submittedName>
</protein>
<sequence>MMIYTHTINTSPESNYENDDDVIDLKTLLVDFLFFDSVANIIVNFIKKQIFI</sequence>
<accession>A0A6I4NJ11</accession>
<evidence type="ECO:0000313" key="2">
    <source>
        <dbReference type="Proteomes" id="UP000471501"/>
    </source>
</evidence>
<keyword evidence="2" id="KW-1185">Reference proteome</keyword>
<organism evidence="1 2">
    <name type="scientific">Flavobacterium hydrocarbonoxydans</name>
    <dbReference type="NCBI Taxonomy" id="2683249"/>
    <lineage>
        <taxon>Bacteria</taxon>
        <taxon>Pseudomonadati</taxon>
        <taxon>Bacteroidota</taxon>
        <taxon>Flavobacteriia</taxon>
        <taxon>Flavobacteriales</taxon>
        <taxon>Flavobacteriaceae</taxon>
        <taxon>Flavobacterium</taxon>
    </lineage>
</organism>
<proteinExistence type="predicted"/>
<gene>
    <name evidence="1" type="ORF">GON26_06185</name>
</gene>
<dbReference type="AlphaFoldDB" id="A0A6I4NJ11"/>
<evidence type="ECO:0000313" key="1">
    <source>
        <dbReference type="EMBL" id="MWB93943.1"/>
    </source>
</evidence>
<comment type="caution">
    <text evidence="1">The sequence shown here is derived from an EMBL/GenBank/DDBJ whole genome shotgun (WGS) entry which is preliminary data.</text>
</comment>
<dbReference type="Proteomes" id="UP000471501">
    <property type="component" value="Unassembled WGS sequence"/>
</dbReference>